<accession>A0A6I9X259</accession>
<keyword evidence="1" id="KW-1015">Disulfide bond</keyword>
<feature type="domain" description="Invertebrate defensins family profile" evidence="2">
    <location>
        <begin position="52"/>
        <end position="87"/>
    </location>
</feature>
<evidence type="ECO:0000259" key="2">
    <source>
        <dbReference type="PROSITE" id="PS51378"/>
    </source>
</evidence>
<organism evidence="3 4">
    <name type="scientific">Pogonomyrmex barbatus</name>
    <name type="common">red harvester ant</name>
    <dbReference type="NCBI Taxonomy" id="144034"/>
    <lineage>
        <taxon>Eukaryota</taxon>
        <taxon>Metazoa</taxon>
        <taxon>Ecdysozoa</taxon>
        <taxon>Arthropoda</taxon>
        <taxon>Hexapoda</taxon>
        <taxon>Insecta</taxon>
        <taxon>Pterygota</taxon>
        <taxon>Neoptera</taxon>
        <taxon>Endopterygota</taxon>
        <taxon>Hymenoptera</taxon>
        <taxon>Apocrita</taxon>
        <taxon>Aculeata</taxon>
        <taxon>Formicoidea</taxon>
        <taxon>Formicidae</taxon>
        <taxon>Myrmicinae</taxon>
        <taxon>Pogonomyrmex</taxon>
    </lineage>
</organism>
<dbReference type="InterPro" id="IPR001542">
    <property type="entry name" value="Defensin_invertebrate/fungal"/>
</dbReference>
<dbReference type="GO" id="GO:0051707">
    <property type="term" value="P:response to other organism"/>
    <property type="evidence" value="ECO:0007669"/>
    <property type="project" value="UniProtKB-ARBA"/>
</dbReference>
<reference evidence="4" key="1">
    <citation type="submission" date="2025-08" db="UniProtKB">
        <authorList>
            <consortium name="RefSeq"/>
        </authorList>
    </citation>
    <scope>IDENTIFICATION</scope>
</reference>
<keyword evidence="3" id="KW-1185">Reference proteome</keyword>
<dbReference type="AlphaFoldDB" id="A0A6I9X259"/>
<gene>
    <name evidence="4" type="primary">LOC105428041</name>
</gene>
<name>A0A6I9X259_9HYME</name>
<dbReference type="GeneID" id="105428041"/>
<dbReference type="KEGG" id="pbar:105428041"/>
<dbReference type="RefSeq" id="XP_011638395.2">
    <property type="nucleotide sequence ID" value="XM_011640093.2"/>
</dbReference>
<evidence type="ECO:0000256" key="1">
    <source>
        <dbReference type="ARBA" id="ARBA00023157"/>
    </source>
</evidence>
<dbReference type="Pfam" id="PF01097">
    <property type="entry name" value="Defensin_2"/>
    <property type="match status" value="1"/>
</dbReference>
<evidence type="ECO:0000313" key="3">
    <source>
        <dbReference type="Proteomes" id="UP000504615"/>
    </source>
</evidence>
<protein>
    <submittedName>
        <fullName evidence="4">Defensin-like</fullName>
    </submittedName>
</protein>
<proteinExistence type="predicted"/>
<evidence type="ECO:0000313" key="4">
    <source>
        <dbReference type="RefSeq" id="XP_011638395.2"/>
    </source>
</evidence>
<dbReference type="Proteomes" id="UP000504615">
    <property type="component" value="Unplaced"/>
</dbReference>
<dbReference type="GO" id="GO:0006952">
    <property type="term" value="P:defense response"/>
    <property type="evidence" value="ECO:0007669"/>
    <property type="project" value="InterPro"/>
</dbReference>
<dbReference type="Gene3D" id="3.30.30.10">
    <property type="entry name" value="Knottin, scorpion toxin-like"/>
    <property type="match status" value="1"/>
</dbReference>
<dbReference type="InterPro" id="IPR036574">
    <property type="entry name" value="Scorpion_toxin-like_sf"/>
</dbReference>
<dbReference type="PROSITE" id="PS51378">
    <property type="entry name" value="INVERT_DEFENSINS"/>
    <property type="match status" value="1"/>
</dbReference>
<sequence>MKNFQNEDCIRSLVFGCSCLPIEDESKSQPANENKLLNLEHHPVEQHHRERRATCNLSIGTRTACNTHCRFKKYKRGYCNKICVCTNK</sequence>